<feature type="binding site" evidence="9">
    <location>
        <position position="108"/>
    </location>
    <ligand>
        <name>Mg(2+)</name>
        <dbReference type="ChEBI" id="CHEBI:18420"/>
    </ligand>
</feature>
<evidence type="ECO:0000256" key="8">
    <source>
        <dbReference type="ARBA" id="ARBA00047973"/>
    </source>
</evidence>
<protein>
    <recommendedName>
        <fullName evidence="10">4-hydroxy-4-methyl-2-oxoglutarate aldolase</fullName>
        <shortName evidence="10">HMG aldolase</shortName>
        <ecNumber evidence="10">4.1.1.112</ecNumber>
        <ecNumber evidence="10">4.1.3.17</ecNumber>
    </recommendedName>
    <alternativeName>
        <fullName evidence="10">Oxaloacetate decarboxylase</fullName>
    </alternativeName>
</protein>
<dbReference type="NCBIfam" id="TIGR01935">
    <property type="entry name" value="NOT-MenG"/>
    <property type="match status" value="1"/>
</dbReference>
<dbReference type="PANTHER" id="PTHR33254">
    <property type="entry name" value="4-HYDROXY-4-METHYL-2-OXOGLUTARATE ALDOLASE 3-RELATED"/>
    <property type="match status" value="1"/>
</dbReference>
<comment type="similarity">
    <text evidence="3 10">Belongs to the class II aldolase/RraA-like family.</text>
</comment>
<dbReference type="InterPro" id="IPR036704">
    <property type="entry name" value="RraA/RraA-like_sf"/>
</dbReference>
<dbReference type="GO" id="GO:0008948">
    <property type="term" value="F:oxaloacetate decarboxylase activity"/>
    <property type="evidence" value="ECO:0007669"/>
    <property type="project" value="UniProtKB-EC"/>
</dbReference>
<sequence>MSNSLAGNLTGFSTCDLNDANPGKVHFVHLSFRDFGAKRRFAGRLRTAVMVEDTKLAQETLFSSKGNGDVIVLDGGGSLRTALLGDRMAERLIANGWAGIVVNGAVRDVRRLADLDLGVKALGTSPIRSGKTGSGAIDVPVAFGGVLFEPGKYIYCDEDGVLVSQEPLTA</sequence>
<dbReference type="STRING" id="311410.LA5095_05145"/>
<comment type="cofactor">
    <cofactor evidence="9">
        <name>Mg(2+)</name>
        <dbReference type="ChEBI" id="CHEBI:18420"/>
    </cofactor>
</comment>
<keyword evidence="12" id="KW-1185">Reference proteome</keyword>
<dbReference type="Pfam" id="PF03737">
    <property type="entry name" value="RraA-like"/>
    <property type="match status" value="1"/>
</dbReference>
<dbReference type="InterPro" id="IPR005493">
    <property type="entry name" value="RraA/RraA-like"/>
</dbReference>
<evidence type="ECO:0000313" key="12">
    <source>
        <dbReference type="Proteomes" id="UP000049983"/>
    </source>
</evidence>
<dbReference type="Proteomes" id="UP000049983">
    <property type="component" value="Unassembled WGS sequence"/>
</dbReference>
<dbReference type="EC" id="4.1.3.17" evidence="10"/>
<accession>A0A0M7AZQ9</accession>
<dbReference type="CDD" id="cd16841">
    <property type="entry name" value="RraA_family"/>
    <property type="match status" value="1"/>
</dbReference>
<evidence type="ECO:0000256" key="9">
    <source>
        <dbReference type="PIRSR" id="PIRSR605493-1"/>
    </source>
</evidence>
<dbReference type="GO" id="GO:0047443">
    <property type="term" value="F:4-hydroxy-4-methyl-2-oxoglutarate aldolase activity"/>
    <property type="evidence" value="ECO:0007669"/>
    <property type="project" value="UniProtKB-EC"/>
</dbReference>
<dbReference type="RefSeq" id="WP_055120206.1">
    <property type="nucleotide sequence ID" value="NZ_CXWA01000009.1"/>
</dbReference>
<evidence type="ECO:0000256" key="7">
    <source>
        <dbReference type="ARBA" id="ARBA00025046"/>
    </source>
</evidence>
<name>A0A0M7AZQ9_9HYPH</name>
<comment type="subunit">
    <text evidence="4 10">Homotrimer.</text>
</comment>
<dbReference type="Gene3D" id="3.50.30.40">
    <property type="entry name" value="Ribonuclease E inhibitor RraA/RraA-like"/>
    <property type="match status" value="1"/>
</dbReference>
<comment type="catalytic activity">
    <reaction evidence="1 10">
        <text>4-hydroxy-4-methyl-2-oxoglutarate = 2 pyruvate</text>
        <dbReference type="Rhea" id="RHEA:22748"/>
        <dbReference type="ChEBI" id="CHEBI:15361"/>
        <dbReference type="ChEBI" id="CHEBI:58276"/>
        <dbReference type="EC" id="4.1.3.17"/>
    </reaction>
</comment>
<dbReference type="GO" id="GO:0051252">
    <property type="term" value="P:regulation of RNA metabolic process"/>
    <property type="evidence" value="ECO:0007669"/>
    <property type="project" value="InterPro"/>
</dbReference>
<evidence type="ECO:0000256" key="10">
    <source>
        <dbReference type="RuleBase" id="RU004338"/>
    </source>
</evidence>
<evidence type="ECO:0000256" key="4">
    <source>
        <dbReference type="ARBA" id="ARBA00011233"/>
    </source>
</evidence>
<evidence type="ECO:0000256" key="2">
    <source>
        <dbReference type="ARBA" id="ARBA00001968"/>
    </source>
</evidence>
<comment type="cofactor">
    <cofactor evidence="2 10">
        <name>a divalent metal cation</name>
        <dbReference type="ChEBI" id="CHEBI:60240"/>
    </cofactor>
</comment>
<dbReference type="GO" id="GO:0008428">
    <property type="term" value="F:ribonuclease inhibitor activity"/>
    <property type="evidence" value="ECO:0007669"/>
    <property type="project" value="InterPro"/>
</dbReference>
<organism evidence="11 12">
    <name type="scientific">Roseibium album</name>
    <dbReference type="NCBI Taxonomy" id="311410"/>
    <lineage>
        <taxon>Bacteria</taxon>
        <taxon>Pseudomonadati</taxon>
        <taxon>Pseudomonadota</taxon>
        <taxon>Alphaproteobacteria</taxon>
        <taxon>Hyphomicrobiales</taxon>
        <taxon>Stappiaceae</taxon>
        <taxon>Roseibium</taxon>
    </lineage>
</organism>
<dbReference type="PANTHER" id="PTHR33254:SF4">
    <property type="entry name" value="4-HYDROXY-4-METHYL-2-OXOGLUTARATE ALDOLASE 3-RELATED"/>
    <property type="match status" value="1"/>
</dbReference>
<evidence type="ECO:0000313" key="11">
    <source>
        <dbReference type="EMBL" id="CTQ78592.1"/>
    </source>
</evidence>
<proteinExistence type="inferred from homology"/>
<dbReference type="EMBL" id="CXWC01000015">
    <property type="protein sequence ID" value="CTQ78592.1"/>
    <property type="molecule type" value="Genomic_DNA"/>
</dbReference>
<evidence type="ECO:0000256" key="1">
    <source>
        <dbReference type="ARBA" id="ARBA00001342"/>
    </source>
</evidence>
<evidence type="ECO:0000256" key="5">
    <source>
        <dbReference type="ARBA" id="ARBA00022723"/>
    </source>
</evidence>
<dbReference type="AlphaFoldDB" id="A0A0M7AZQ9"/>
<dbReference type="EC" id="4.1.1.112" evidence="10"/>
<feature type="binding site" evidence="9">
    <location>
        <position position="107"/>
    </location>
    <ligand>
        <name>substrate</name>
    </ligand>
</feature>
<dbReference type="OrthoDB" id="9812532at2"/>
<evidence type="ECO:0000256" key="3">
    <source>
        <dbReference type="ARBA" id="ARBA00008621"/>
    </source>
</evidence>
<feature type="binding site" evidence="9">
    <location>
        <begin position="85"/>
        <end position="88"/>
    </location>
    <ligand>
        <name>substrate</name>
    </ligand>
</feature>
<evidence type="ECO:0000256" key="6">
    <source>
        <dbReference type="ARBA" id="ARBA00023239"/>
    </source>
</evidence>
<reference evidence="12" key="1">
    <citation type="submission" date="2015-07" db="EMBL/GenBank/DDBJ databases">
        <authorList>
            <person name="Rodrigo-Torres Lidia"/>
            <person name="Arahal R.David."/>
        </authorList>
    </citation>
    <scope>NUCLEOTIDE SEQUENCE [LARGE SCALE GENOMIC DNA]</scope>
    <source>
        <strain evidence="12">CECT 5096</strain>
    </source>
</reference>
<comment type="function">
    <text evidence="7 10">Catalyzes the aldol cleavage of 4-hydroxy-4-methyl-2-oxoglutarate (HMG) into 2 molecules of pyruvate. Also contains a secondary oxaloacetate (OAA) decarboxylase activity due to the common pyruvate enolate transition state formed following C-C bond cleavage in the retro-aldol and decarboxylation reactions.</text>
</comment>
<gene>
    <name evidence="11" type="ORF">LA5096_05720</name>
</gene>
<keyword evidence="5 9" id="KW-0479">Metal-binding</keyword>
<dbReference type="GeneID" id="97672959"/>
<comment type="catalytic activity">
    <reaction evidence="8 10">
        <text>oxaloacetate + H(+) = pyruvate + CO2</text>
        <dbReference type="Rhea" id="RHEA:15641"/>
        <dbReference type="ChEBI" id="CHEBI:15361"/>
        <dbReference type="ChEBI" id="CHEBI:15378"/>
        <dbReference type="ChEBI" id="CHEBI:16452"/>
        <dbReference type="ChEBI" id="CHEBI:16526"/>
        <dbReference type="EC" id="4.1.1.112"/>
    </reaction>
</comment>
<keyword evidence="9" id="KW-0460">Magnesium</keyword>
<dbReference type="InterPro" id="IPR010203">
    <property type="entry name" value="RraA"/>
</dbReference>
<dbReference type="SUPFAM" id="SSF89562">
    <property type="entry name" value="RraA-like"/>
    <property type="match status" value="1"/>
</dbReference>
<dbReference type="NCBIfam" id="NF006875">
    <property type="entry name" value="PRK09372.1"/>
    <property type="match status" value="1"/>
</dbReference>
<dbReference type="GO" id="GO:0046872">
    <property type="term" value="F:metal ion binding"/>
    <property type="evidence" value="ECO:0007669"/>
    <property type="project" value="UniProtKB-KW"/>
</dbReference>
<keyword evidence="6 10" id="KW-0456">Lyase</keyword>